<dbReference type="RefSeq" id="WP_089411132.1">
    <property type="nucleotide sequence ID" value="NZ_FZQA01000001.1"/>
</dbReference>
<gene>
    <name evidence="5" type="ORF">SAMN06297382_0658</name>
</gene>
<accession>A0A239PK26</accession>
<dbReference type="Gene3D" id="3.40.50.1820">
    <property type="entry name" value="alpha/beta hydrolase"/>
    <property type="match status" value="1"/>
</dbReference>
<evidence type="ECO:0000259" key="4">
    <source>
        <dbReference type="Pfam" id="PF00326"/>
    </source>
</evidence>
<dbReference type="PANTHER" id="PTHR42776:SF27">
    <property type="entry name" value="DIPEPTIDYL PEPTIDASE FAMILY MEMBER 6"/>
    <property type="match status" value="1"/>
</dbReference>
<dbReference type="GO" id="GO:0004177">
    <property type="term" value="F:aminopeptidase activity"/>
    <property type="evidence" value="ECO:0007669"/>
    <property type="project" value="UniProtKB-KW"/>
</dbReference>
<keyword evidence="3" id="KW-0732">Signal</keyword>
<evidence type="ECO:0000256" key="1">
    <source>
        <dbReference type="ARBA" id="ARBA00022801"/>
    </source>
</evidence>
<dbReference type="SUPFAM" id="SSF53474">
    <property type="entry name" value="alpha/beta-Hydrolases"/>
    <property type="match status" value="1"/>
</dbReference>
<keyword evidence="6" id="KW-1185">Reference proteome</keyword>
<dbReference type="InterPro" id="IPR029058">
    <property type="entry name" value="AB_hydrolase_fold"/>
</dbReference>
<dbReference type="InterPro" id="IPR011042">
    <property type="entry name" value="6-blade_b-propeller_TolB-like"/>
</dbReference>
<dbReference type="Proteomes" id="UP000198346">
    <property type="component" value="Unassembled WGS sequence"/>
</dbReference>
<dbReference type="Gene3D" id="2.120.10.30">
    <property type="entry name" value="TolB, C-terminal domain"/>
    <property type="match status" value="2"/>
</dbReference>
<dbReference type="PANTHER" id="PTHR42776">
    <property type="entry name" value="SERINE PEPTIDASE S9 FAMILY MEMBER"/>
    <property type="match status" value="1"/>
</dbReference>
<evidence type="ECO:0000313" key="6">
    <source>
        <dbReference type="Proteomes" id="UP000198346"/>
    </source>
</evidence>
<dbReference type="GO" id="GO:0006508">
    <property type="term" value="P:proteolysis"/>
    <property type="evidence" value="ECO:0007669"/>
    <property type="project" value="InterPro"/>
</dbReference>
<dbReference type="Pfam" id="PF00326">
    <property type="entry name" value="Peptidase_S9"/>
    <property type="match status" value="1"/>
</dbReference>
<evidence type="ECO:0000313" key="5">
    <source>
        <dbReference type="EMBL" id="SNT68162.1"/>
    </source>
</evidence>
<reference evidence="5 6" key="1">
    <citation type="submission" date="2017-07" db="EMBL/GenBank/DDBJ databases">
        <authorList>
            <person name="Sun Z.S."/>
            <person name="Albrecht U."/>
            <person name="Echele G."/>
            <person name="Lee C.C."/>
        </authorList>
    </citation>
    <scope>NUCLEOTIDE SEQUENCE [LARGE SCALE GENOMIC DNA]</scope>
    <source>
        <strain evidence="5 6">CGMCC 1.12710</strain>
    </source>
</reference>
<dbReference type="SUPFAM" id="SSF82171">
    <property type="entry name" value="DPP6 N-terminal domain-like"/>
    <property type="match status" value="1"/>
</dbReference>
<dbReference type="GO" id="GO:0004252">
    <property type="term" value="F:serine-type endopeptidase activity"/>
    <property type="evidence" value="ECO:0007669"/>
    <property type="project" value="TreeGrafter"/>
</dbReference>
<feature type="signal peptide" evidence="3">
    <location>
        <begin position="1"/>
        <end position="31"/>
    </location>
</feature>
<proteinExistence type="predicted"/>
<feature type="domain" description="Peptidase S9 prolyl oligopeptidase catalytic" evidence="4">
    <location>
        <begin position="465"/>
        <end position="668"/>
    </location>
</feature>
<feature type="chain" id="PRO_5012737765" evidence="3">
    <location>
        <begin position="32"/>
        <end position="689"/>
    </location>
</feature>
<dbReference type="InterPro" id="IPR011659">
    <property type="entry name" value="WD40"/>
</dbReference>
<dbReference type="AlphaFoldDB" id="A0A239PK26"/>
<keyword evidence="2" id="KW-0720">Serine protease</keyword>
<dbReference type="OrthoDB" id="1094230at2"/>
<keyword evidence="5" id="KW-0645">Protease</keyword>
<dbReference type="InterPro" id="IPR001375">
    <property type="entry name" value="Peptidase_S9_cat"/>
</dbReference>
<protein>
    <submittedName>
        <fullName evidence="5">Dipeptidyl aminopeptidase/acylaminoacyl peptidase</fullName>
    </submittedName>
</protein>
<name>A0A239PK26_9PROT</name>
<evidence type="ECO:0000256" key="2">
    <source>
        <dbReference type="ARBA" id="ARBA00022825"/>
    </source>
</evidence>
<keyword evidence="5" id="KW-0031">Aminopeptidase</keyword>
<sequence>MTRRAPAALNSFRFGLAGLAMLAGALAPAFAQERGRAMTLDDLFSIRQVGAPAFSPDGAALAYAVSDPRDVLNGEKNGPADVHLHVATGPGAHRAYVAGEISVASPAWTPDGEKIAFLAKRDGDKTRALYAIPVDGGEAEKLFSFDTDIADYVFTPDGAAIFFIAAEKQPDTEKNLKEKGFDANVYEESLRFARVWRAPLDGGEAEKLDLEGHASALALSADGARLAVALAPTPTIDDSFMARRIHIVDPARGRATAVVETPGKIGAFEFSPDGAKLAFLAAADRSDPTAGTLAVADAASGDYVLLDRGAEQHVMDFAWAGDDSIRALVHRGTASALVEYGADGQKRGETAHDGFVAYDIEVDPATDRVAYVADSPRHPRELYVGAGLAVPAKWTDHNEWLEGIALAGQRVYRWAARDGVEVEGVLVTPNGRKPRAGWPLIVHVHGGPEAHDSNGWKTSYGGLGQIAAGEGFAVLYPNYRGSTGRGEAFAKLDHKDPPGAEFWDIVDGVGALAEEGLVNRAKVGINGGSYGGFASAWGATIASEHFAAAAPFVALTDLISFTGGTDIPVEMRDVHFMKYPWEDWDLFVEHSPVRHAGKSKTPTLILHGEADPRVHPAQSYELYRFLKLNGSAPVRLVTYPGEGHGNRKAAAQYDYAARVLRWMKHYLKGPGGAPPPYDWGAAEKLGLEE</sequence>
<dbReference type="Pfam" id="PF07676">
    <property type="entry name" value="PD40"/>
    <property type="match status" value="1"/>
</dbReference>
<dbReference type="EMBL" id="FZQA01000001">
    <property type="protein sequence ID" value="SNT68162.1"/>
    <property type="molecule type" value="Genomic_DNA"/>
</dbReference>
<organism evidence="5 6">
    <name type="scientific">Amphiplicatus metriothermophilus</name>
    <dbReference type="NCBI Taxonomy" id="1519374"/>
    <lineage>
        <taxon>Bacteria</taxon>
        <taxon>Pseudomonadati</taxon>
        <taxon>Pseudomonadota</taxon>
        <taxon>Alphaproteobacteria</taxon>
        <taxon>Parvularculales</taxon>
        <taxon>Parvularculaceae</taxon>
        <taxon>Amphiplicatus</taxon>
    </lineage>
</organism>
<keyword evidence="1" id="KW-0378">Hydrolase</keyword>
<evidence type="ECO:0000256" key="3">
    <source>
        <dbReference type="SAM" id="SignalP"/>
    </source>
</evidence>